<keyword evidence="2" id="KW-0456">Lyase</keyword>
<evidence type="ECO:0000256" key="1">
    <source>
        <dbReference type="ARBA" id="ARBA00007281"/>
    </source>
</evidence>
<dbReference type="InterPro" id="IPR001852">
    <property type="entry name" value="PdxS/SNZ"/>
</dbReference>
<dbReference type="PANTHER" id="PTHR31829">
    <property type="entry name" value="PYRIDOXAL 5'-PHOSPHATE SYNTHASE SUBUNIT SNZ1-RELATED"/>
    <property type="match status" value="1"/>
</dbReference>
<name>A0A540KS64_MALBA</name>
<comment type="caution">
    <text evidence="6">The sequence shown here is derived from an EMBL/GenBank/DDBJ whole genome shotgun (WGS) entry which is preliminary data.</text>
</comment>
<reference evidence="6 7" key="1">
    <citation type="journal article" date="2019" name="G3 (Bethesda)">
        <title>Sequencing of a Wild Apple (Malus baccata) Genome Unravels the Differences Between Cultivated and Wild Apple Species Regarding Disease Resistance and Cold Tolerance.</title>
        <authorList>
            <person name="Chen X."/>
        </authorList>
    </citation>
    <scope>NUCLEOTIDE SEQUENCE [LARGE SCALE GENOMIC DNA]</scope>
    <source>
        <strain evidence="7">cv. Shandingzi</strain>
        <tissue evidence="6">Leaves</tissue>
    </source>
</reference>
<dbReference type="PANTHER" id="PTHR31829:SF0">
    <property type="entry name" value="PYRIDOXAL 5'-PHOSPHATE SYNTHASE SUBUNIT SNZ1-RELATED"/>
    <property type="match status" value="1"/>
</dbReference>
<comment type="similarity">
    <text evidence="1 4">Belongs to the PdxS/SNZ family.</text>
</comment>
<evidence type="ECO:0000256" key="4">
    <source>
        <dbReference type="PROSITE-ProRule" id="PRU00481"/>
    </source>
</evidence>
<comment type="function">
    <text evidence="3">Catalyzes the formation of pyridoxal 5'-phosphate from ribose 5-phosphate (RBP), glyceraldehyde 3-phosphate (G3P) and ammonia. The ammonia is provided by PDX2. Can also use ribulose 5-phosphate and dihydroxyacetone phosphate as substrates, resulting from enzyme-catalyzed isomerization of RBP and G3P, respectively. Also plays an indirect role in resistance to singlet oxygen-generating photosensitizers.</text>
</comment>
<dbReference type="GO" id="GO:0016843">
    <property type="term" value="F:amine-lyase activity"/>
    <property type="evidence" value="ECO:0007669"/>
    <property type="project" value="TreeGrafter"/>
</dbReference>
<protein>
    <recommendedName>
        <fullName evidence="5">PdxS/SNZ N-terminal domain-containing protein</fullName>
    </recommendedName>
</protein>
<dbReference type="GO" id="GO:0008615">
    <property type="term" value="P:pyridoxine biosynthetic process"/>
    <property type="evidence" value="ECO:0007669"/>
    <property type="project" value="TreeGrafter"/>
</dbReference>
<organism evidence="6 7">
    <name type="scientific">Malus baccata</name>
    <name type="common">Siberian crab apple</name>
    <name type="synonym">Pyrus baccata</name>
    <dbReference type="NCBI Taxonomy" id="106549"/>
    <lineage>
        <taxon>Eukaryota</taxon>
        <taxon>Viridiplantae</taxon>
        <taxon>Streptophyta</taxon>
        <taxon>Embryophyta</taxon>
        <taxon>Tracheophyta</taxon>
        <taxon>Spermatophyta</taxon>
        <taxon>Magnoliopsida</taxon>
        <taxon>eudicotyledons</taxon>
        <taxon>Gunneridae</taxon>
        <taxon>Pentapetalae</taxon>
        <taxon>rosids</taxon>
        <taxon>fabids</taxon>
        <taxon>Rosales</taxon>
        <taxon>Rosaceae</taxon>
        <taxon>Amygdaloideae</taxon>
        <taxon>Maleae</taxon>
        <taxon>Malus</taxon>
    </lineage>
</organism>
<accession>A0A540KS64</accession>
<dbReference type="Proteomes" id="UP000315295">
    <property type="component" value="Unassembled WGS sequence"/>
</dbReference>
<dbReference type="SUPFAM" id="SSF110399">
    <property type="entry name" value="ThiG-like"/>
    <property type="match status" value="1"/>
</dbReference>
<evidence type="ECO:0000313" key="7">
    <source>
        <dbReference type="Proteomes" id="UP000315295"/>
    </source>
</evidence>
<feature type="domain" description="PdxS/SNZ N-terminal" evidence="5">
    <location>
        <begin position="25"/>
        <end position="77"/>
    </location>
</feature>
<dbReference type="AlphaFoldDB" id="A0A540KS64"/>
<gene>
    <name evidence="6" type="ORF">C1H46_037392</name>
</gene>
<dbReference type="PROSITE" id="PS51129">
    <property type="entry name" value="PDXS_SNZ_2"/>
    <property type="match status" value="1"/>
</dbReference>
<evidence type="ECO:0000259" key="5">
    <source>
        <dbReference type="Pfam" id="PF01680"/>
    </source>
</evidence>
<dbReference type="Gene3D" id="3.20.20.70">
    <property type="entry name" value="Aldolase class I"/>
    <property type="match status" value="1"/>
</dbReference>
<dbReference type="InterPro" id="IPR013785">
    <property type="entry name" value="Aldolase_TIM"/>
</dbReference>
<keyword evidence="7" id="KW-1185">Reference proteome</keyword>
<sequence length="113" mass="11966">MTGLGVVVVYGNNTIAKSKKSSFSVKVVEEASACAIMALKLVPTDIHDQGSIALMSDPQLIKEIKQAMTIPAMAKASDRGIDLFVGGELSNAIDLDLEGLDLDFEGLDLDLEV</sequence>
<dbReference type="EMBL" id="VIEB01000986">
    <property type="protein sequence ID" value="TQD77065.1"/>
    <property type="molecule type" value="Genomic_DNA"/>
</dbReference>
<dbReference type="STRING" id="106549.A0A540KS64"/>
<evidence type="ECO:0000313" key="6">
    <source>
        <dbReference type="EMBL" id="TQD77065.1"/>
    </source>
</evidence>
<dbReference type="GO" id="GO:0042823">
    <property type="term" value="P:pyridoxal phosphate biosynthetic process"/>
    <property type="evidence" value="ECO:0007669"/>
    <property type="project" value="InterPro"/>
</dbReference>
<proteinExistence type="inferred from homology"/>
<dbReference type="Pfam" id="PF01680">
    <property type="entry name" value="SOR_SNZ"/>
    <property type="match status" value="1"/>
</dbReference>
<dbReference type="GO" id="GO:0006520">
    <property type="term" value="P:amino acid metabolic process"/>
    <property type="evidence" value="ECO:0007669"/>
    <property type="project" value="TreeGrafter"/>
</dbReference>
<evidence type="ECO:0000256" key="2">
    <source>
        <dbReference type="ARBA" id="ARBA00023239"/>
    </source>
</evidence>
<evidence type="ECO:0000256" key="3">
    <source>
        <dbReference type="ARBA" id="ARBA00037142"/>
    </source>
</evidence>
<dbReference type="InterPro" id="IPR033755">
    <property type="entry name" value="PdxS/SNZ_N"/>
</dbReference>